<dbReference type="Gene3D" id="1.10.260.40">
    <property type="entry name" value="lambda repressor-like DNA-binding domains"/>
    <property type="match status" value="1"/>
</dbReference>
<evidence type="ECO:0000256" key="1">
    <source>
        <dbReference type="ARBA" id="ARBA00023015"/>
    </source>
</evidence>
<comment type="caution">
    <text evidence="5">The sequence shown here is derived from an EMBL/GenBank/DDBJ whole genome shotgun (WGS) entry which is preliminary data.</text>
</comment>
<proteinExistence type="predicted"/>
<dbReference type="PANTHER" id="PTHR40661:SF3">
    <property type="entry name" value="FELS-1 PROPHAGE TRANSCRIPTIONAL REGULATOR"/>
    <property type="match status" value="1"/>
</dbReference>
<evidence type="ECO:0000259" key="4">
    <source>
        <dbReference type="PROSITE" id="PS50943"/>
    </source>
</evidence>
<dbReference type="Pfam" id="PF00717">
    <property type="entry name" value="Peptidase_S24"/>
    <property type="match status" value="1"/>
</dbReference>
<dbReference type="CDD" id="cd00093">
    <property type="entry name" value="HTH_XRE"/>
    <property type="match status" value="1"/>
</dbReference>
<evidence type="ECO:0000256" key="2">
    <source>
        <dbReference type="ARBA" id="ARBA00023125"/>
    </source>
</evidence>
<keyword evidence="1" id="KW-0805">Transcription regulation</keyword>
<keyword evidence="3" id="KW-0804">Transcription</keyword>
<dbReference type="SUPFAM" id="SSF51306">
    <property type="entry name" value="LexA/Signal peptidase"/>
    <property type="match status" value="1"/>
</dbReference>
<evidence type="ECO:0000313" key="6">
    <source>
        <dbReference type="Proteomes" id="UP001595713"/>
    </source>
</evidence>
<keyword evidence="6" id="KW-1185">Reference proteome</keyword>
<dbReference type="SUPFAM" id="SSF47413">
    <property type="entry name" value="lambda repressor-like DNA-binding domains"/>
    <property type="match status" value="1"/>
</dbReference>
<keyword evidence="2" id="KW-0238">DNA-binding</keyword>
<dbReference type="Gene3D" id="2.10.109.10">
    <property type="entry name" value="Umud Fragment, subunit A"/>
    <property type="match status" value="1"/>
</dbReference>
<dbReference type="InterPro" id="IPR015927">
    <property type="entry name" value="Peptidase_S24_S26A/B/C"/>
</dbReference>
<reference evidence="6" key="1">
    <citation type="journal article" date="2019" name="Int. J. Syst. Evol. Microbiol.">
        <title>The Global Catalogue of Microorganisms (GCM) 10K type strain sequencing project: providing services to taxonomists for standard genome sequencing and annotation.</title>
        <authorList>
            <consortium name="The Broad Institute Genomics Platform"/>
            <consortium name="The Broad Institute Genome Sequencing Center for Infectious Disease"/>
            <person name="Wu L."/>
            <person name="Ma J."/>
        </authorList>
    </citation>
    <scope>NUCLEOTIDE SEQUENCE [LARGE SCALE GENOMIC DNA]</scope>
    <source>
        <strain evidence="6">KCTC 42739</strain>
    </source>
</reference>
<accession>A0ABV7SRB9</accession>
<dbReference type="PROSITE" id="PS50943">
    <property type="entry name" value="HTH_CROC1"/>
    <property type="match status" value="1"/>
</dbReference>
<dbReference type="PANTHER" id="PTHR40661">
    <property type="match status" value="1"/>
</dbReference>
<protein>
    <submittedName>
        <fullName evidence="5">XRE family transcriptional regulator</fullName>
    </submittedName>
</protein>
<dbReference type="Proteomes" id="UP001595713">
    <property type="component" value="Unassembled WGS sequence"/>
</dbReference>
<dbReference type="RefSeq" id="WP_261295527.1">
    <property type="nucleotide sequence ID" value="NZ_JANQBK010000017.1"/>
</dbReference>
<gene>
    <name evidence="5" type="ORF">ACFONA_04965</name>
</gene>
<dbReference type="InterPro" id="IPR001387">
    <property type="entry name" value="Cro/C1-type_HTH"/>
</dbReference>
<dbReference type="EMBL" id="JBHRXP010000002">
    <property type="protein sequence ID" value="MFC3579509.1"/>
    <property type="molecule type" value="Genomic_DNA"/>
</dbReference>
<dbReference type="InterPro" id="IPR010982">
    <property type="entry name" value="Lambda_DNA-bd_dom_sf"/>
</dbReference>
<dbReference type="InterPro" id="IPR036286">
    <property type="entry name" value="LexA/Signal_pep-like_sf"/>
</dbReference>
<organism evidence="5 6">
    <name type="scientific">Sphingomonas hylomeconis</name>
    <dbReference type="NCBI Taxonomy" id="1395958"/>
    <lineage>
        <taxon>Bacteria</taxon>
        <taxon>Pseudomonadati</taxon>
        <taxon>Pseudomonadota</taxon>
        <taxon>Alphaproteobacteria</taxon>
        <taxon>Sphingomonadales</taxon>
        <taxon>Sphingomonadaceae</taxon>
        <taxon>Sphingomonas</taxon>
    </lineage>
</organism>
<dbReference type="CDD" id="cd06529">
    <property type="entry name" value="S24_LexA-like"/>
    <property type="match status" value="1"/>
</dbReference>
<dbReference type="Pfam" id="PF01381">
    <property type="entry name" value="HTH_3"/>
    <property type="match status" value="1"/>
</dbReference>
<evidence type="ECO:0000256" key="3">
    <source>
        <dbReference type="ARBA" id="ARBA00023163"/>
    </source>
</evidence>
<evidence type="ECO:0000313" key="5">
    <source>
        <dbReference type="EMBL" id="MFC3579509.1"/>
    </source>
</evidence>
<dbReference type="InterPro" id="IPR039418">
    <property type="entry name" value="LexA-like"/>
</dbReference>
<feature type="domain" description="HTH cro/C1-type" evidence="4">
    <location>
        <begin position="7"/>
        <end position="60"/>
    </location>
</feature>
<dbReference type="SMART" id="SM00530">
    <property type="entry name" value="HTH_XRE"/>
    <property type="match status" value="1"/>
</dbReference>
<sequence length="218" mass="23917">MINGVRLAERLQAAGLSQSELGRRVGISQQTVHKLITGQSRGSTHIATIAKVLGTSPAYLAGETEDPNEGAVPAPTERDIAEHLDLVAITEIDQDYGMGGTFTGDHVELQVHHFPRLWIESITSSPPTLLTLARGKGDSMDPTIRDRDMVIIDRSRRKLDEADAIWALTVGDIGMIKRLRLRGSIVVIQSDNDRVKDEEVHADEVNLVGRVVFIGRRT</sequence>
<name>A0ABV7SRB9_9SPHN</name>